<gene>
    <name evidence="9" type="ORF">I302_01833</name>
    <name evidence="10" type="ORF">I302_103134</name>
</gene>
<evidence type="ECO:0000256" key="6">
    <source>
        <dbReference type="ARBA" id="ARBA00037968"/>
    </source>
</evidence>
<dbReference type="InterPro" id="IPR011701">
    <property type="entry name" value="MFS"/>
</dbReference>
<dbReference type="KEGG" id="kbi:30206232"/>
<reference evidence="10" key="2">
    <citation type="submission" date="2013-07" db="EMBL/GenBank/DDBJ databases">
        <authorList>
            <consortium name="The Broad Institute Genome Sequencing Platform"/>
            <person name="Cuomo C."/>
            <person name="Litvintseva A."/>
            <person name="Chen Y."/>
            <person name="Heitman J."/>
            <person name="Sun S."/>
            <person name="Springer D."/>
            <person name="Dromer F."/>
            <person name="Young S.K."/>
            <person name="Zeng Q."/>
            <person name="Gargeya S."/>
            <person name="Fitzgerald M."/>
            <person name="Abouelleil A."/>
            <person name="Alvarado L."/>
            <person name="Berlin A.M."/>
            <person name="Chapman S.B."/>
            <person name="Dewar J."/>
            <person name="Goldberg J."/>
            <person name="Griggs A."/>
            <person name="Gujja S."/>
            <person name="Hansen M."/>
            <person name="Howarth C."/>
            <person name="Imamovic A."/>
            <person name="Larimer J."/>
            <person name="McCowan C."/>
            <person name="Murphy C."/>
            <person name="Pearson M."/>
            <person name="Priest M."/>
            <person name="Roberts A."/>
            <person name="Saif S."/>
            <person name="Shea T."/>
            <person name="Sykes S."/>
            <person name="Wortman J."/>
            <person name="Nusbaum C."/>
            <person name="Birren B."/>
        </authorList>
    </citation>
    <scope>NUCLEOTIDE SEQUENCE</scope>
    <source>
        <strain evidence="10">CBS 10118</strain>
    </source>
</reference>
<dbReference type="VEuPathDB" id="FungiDB:I302_01833"/>
<reference evidence="9" key="3">
    <citation type="submission" date="2014-01" db="EMBL/GenBank/DDBJ databases">
        <title>Evolution of pathogenesis and genome organization in the Tremellales.</title>
        <authorList>
            <person name="Cuomo C."/>
            <person name="Litvintseva A."/>
            <person name="Heitman J."/>
            <person name="Chen Y."/>
            <person name="Sun S."/>
            <person name="Springer D."/>
            <person name="Dromer F."/>
            <person name="Young S."/>
            <person name="Zeng Q."/>
            <person name="Chapman S."/>
            <person name="Gujja S."/>
            <person name="Saif S."/>
            <person name="Birren B."/>
        </authorList>
    </citation>
    <scope>NUCLEOTIDE SEQUENCE</scope>
    <source>
        <strain evidence="9">CBS 10118</strain>
    </source>
</reference>
<dbReference type="InterPro" id="IPR020846">
    <property type="entry name" value="MFS_dom"/>
</dbReference>
<feature type="transmembrane region" description="Helical" evidence="7">
    <location>
        <begin position="104"/>
        <end position="124"/>
    </location>
</feature>
<dbReference type="GO" id="GO:0016020">
    <property type="term" value="C:membrane"/>
    <property type="evidence" value="ECO:0007669"/>
    <property type="project" value="UniProtKB-SubCell"/>
</dbReference>
<keyword evidence="11" id="KW-1185">Reference proteome</keyword>
<dbReference type="SUPFAM" id="SSF103473">
    <property type="entry name" value="MFS general substrate transporter"/>
    <property type="match status" value="1"/>
</dbReference>
<keyword evidence="3 7" id="KW-0812">Transmembrane</keyword>
<evidence type="ECO:0000313" key="10">
    <source>
        <dbReference type="EMBL" id="WVW81143.1"/>
    </source>
</evidence>
<evidence type="ECO:0000256" key="1">
    <source>
        <dbReference type="ARBA" id="ARBA00004141"/>
    </source>
</evidence>
<protein>
    <recommendedName>
        <fullName evidence="8">Major facilitator superfamily (MFS) profile domain-containing protein</fullName>
    </recommendedName>
</protein>
<proteinExistence type="inferred from homology"/>
<evidence type="ECO:0000256" key="3">
    <source>
        <dbReference type="ARBA" id="ARBA00022692"/>
    </source>
</evidence>
<dbReference type="Proteomes" id="UP000092730">
    <property type="component" value="Chromosome 2"/>
</dbReference>
<reference evidence="9" key="1">
    <citation type="submission" date="2013-07" db="EMBL/GenBank/DDBJ databases">
        <title>The Genome Sequence of Cryptococcus bestiolae CBS10118.</title>
        <authorList>
            <consortium name="The Broad Institute Genome Sequencing Platform"/>
            <person name="Cuomo C."/>
            <person name="Litvintseva A."/>
            <person name="Chen Y."/>
            <person name="Heitman J."/>
            <person name="Sun S."/>
            <person name="Springer D."/>
            <person name="Dromer F."/>
            <person name="Young S.K."/>
            <person name="Zeng Q."/>
            <person name="Gargeya S."/>
            <person name="Fitzgerald M."/>
            <person name="Abouelleil A."/>
            <person name="Alvarado L."/>
            <person name="Berlin A.M."/>
            <person name="Chapman S.B."/>
            <person name="Dewar J."/>
            <person name="Goldberg J."/>
            <person name="Griggs A."/>
            <person name="Gujja S."/>
            <person name="Hansen M."/>
            <person name="Howarth C."/>
            <person name="Imamovic A."/>
            <person name="Larimer J."/>
            <person name="McCowan C."/>
            <person name="Murphy C."/>
            <person name="Pearson M."/>
            <person name="Priest M."/>
            <person name="Roberts A."/>
            <person name="Saif S."/>
            <person name="Shea T."/>
            <person name="Sykes S."/>
            <person name="Wortman J."/>
            <person name="Nusbaum C."/>
            <person name="Birren B."/>
        </authorList>
    </citation>
    <scope>NUCLEOTIDE SEQUENCE [LARGE SCALE GENOMIC DNA]</scope>
    <source>
        <strain evidence="9">CBS 10118</strain>
    </source>
</reference>
<keyword evidence="4 7" id="KW-1133">Transmembrane helix</keyword>
<name>A0A1B9G7J7_9TREE</name>
<feature type="domain" description="Major facilitator superfamily (MFS) profile" evidence="8">
    <location>
        <begin position="39"/>
        <end position="509"/>
    </location>
</feature>
<feature type="transmembrane region" description="Helical" evidence="7">
    <location>
        <begin position="266"/>
        <end position="287"/>
    </location>
</feature>
<evidence type="ECO:0000256" key="5">
    <source>
        <dbReference type="ARBA" id="ARBA00023136"/>
    </source>
</evidence>
<evidence type="ECO:0000313" key="9">
    <source>
        <dbReference type="EMBL" id="OCF26998.1"/>
    </source>
</evidence>
<dbReference type="AlphaFoldDB" id="A0A1B9G7J7"/>
<feature type="transmembrane region" description="Helical" evidence="7">
    <location>
        <begin position="201"/>
        <end position="221"/>
    </location>
</feature>
<comment type="similarity">
    <text evidence="6">Belongs to the major facilitator superfamily. Allantoate permease family.</text>
</comment>
<dbReference type="InterPro" id="IPR036259">
    <property type="entry name" value="MFS_trans_sf"/>
</dbReference>
<dbReference type="RefSeq" id="XP_019048068.1">
    <property type="nucleotide sequence ID" value="XM_019188506.1"/>
</dbReference>
<dbReference type="Gene3D" id="1.20.1250.20">
    <property type="entry name" value="MFS general substrate transporter like domains"/>
    <property type="match status" value="1"/>
</dbReference>
<keyword evidence="5 7" id="KW-0472">Membrane</keyword>
<dbReference type="PANTHER" id="PTHR43791">
    <property type="entry name" value="PERMEASE-RELATED"/>
    <property type="match status" value="1"/>
</dbReference>
<evidence type="ECO:0000256" key="7">
    <source>
        <dbReference type="SAM" id="Phobius"/>
    </source>
</evidence>
<reference evidence="10" key="4">
    <citation type="submission" date="2024-02" db="EMBL/GenBank/DDBJ databases">
        <title>Comparative genomics of Cryptococcus and Kwoniella reveals pathogenesis evolution and contrasting modes of karyotype evolution via chromosome fusion or intercentromeric recombination.</title>
        <authorList>
            <person name="Coelho M.A."/>
            <person name="David-Palma M."/>
            <person name="Shea T."/>
            <person name="Bowers K."/>
            <person name="McGinley-Smith S."/>
            <person name="Mohammad A.W."/>
            <person name="Gnirke A."/>
            <person name="Yurkov A.M."/>
            <person name="Nowrousian M."/>
            <person name="Sun S."/>
            <person name="Cuomo C.A."/>
            <person name="Heitman J."/>
        </authorList>
    </citation>
    <scope>NUCLEOTIDE SEQUENCE</scope>
    <source>
        <strain evidence="10">CBS 10118</strain>
    </source>
</reference>
<dbReference type="OrthoDB" id="3639251at2759"/>
<evidence type="ECO:0000259" key="8">
    <source>
        <dbReference type="PROSITE" id="PS50850"/>
    </source>
</evidence>
<feature type="transmembrane region" description="Helical" evidence="7">
    <location>
        <begin position="430"/>
        <end position="450"/>
    </location>
</feature>
<feature type="transmembrane region" description="Helical" evidence="7">
    <location>
        <begin position="76"/>
        <end position="98"/>
    </location>
</feature>
<dbReference type="Pfam" id="PF07690">
    <property type="entry name" value="MFS_1"/>
    <property type="match status" value="1"/>
</dbReference>
<dbReference type="PANTHER" id="PTHR43791:SF64">
    <property type="entry name" value="MAJOR FACILITATOR SUPERFAMILY (MFS) PROFILE DOMAIN-CONTAINING PROTEIN"/>
    <property type="match status" value="1"/>
</dbReference>
<dbReference type="GO" id="GO:0022857">
    <property type="term" value="F:transmembrane transporter activity"/>
    <property type="evidence" value="ECO:0007669"/>
    <property type="project" value="InterPro"/>
</dbReference>
<feature type="transmembrane region" description="Helical" evidence="7">
    <location>
        <begin position="368"/>
        <end position="385"/>
    </location>
</feature>
<dbReference type="EMBL" id="KI894019">
    <property type="protein sequence ID" value="OCF26998.1"/>
    <property type="molecule type" value="Genomic_DNA"/>
</dbReference>
<keyword evidence="2" id="KW-0813">Transport</keyword>
<evidence type="ECO:0000313" key="11">
    <source>
        <dbReference type="Proteomes" id="UP000092730"/>
    </source>
</evidence>
<evidence type="ECO:0000256" key="4">
    <source>
        <dbReference type="ARBA" id="ARBA00022989"/>
    </source>
</evidence>
<feature type="transmembrane region" description="Helical" evidence="7">
    <location>
        <begin position="136"/>
        <end position="156"/>
    </location>
</feature>
<dbReference type="FunFam" id="1.20.1250.20:FF:000065">
    <property type="entry name" value="Putative MFS pantothenate transporter"/>
    <property type="match status" value="1"/>
</dbReference>
<comment type="subcellular location">
    <subcellularLocation>
        <location evidence="1">Membrane</location>
        <topology evidence="1">Multi-pass membrane protein</topology>
    </subcellularLocation>
</comment>
<accession>A0A1B9G7J7</accession>
<dbReference type="EMBL" id="CP144542">
    <property type="protein sequence ID" value="WVW81143.1"/>
    <property type="molecule type" value="Genomic_DNA"/>
</dbReference>
<evidence type="ECO:0000256" key="2">
    <source>
        <dbReference type="ARBA" id="ARBA00022448"/>
    </source>
</evidence>
<dbReference type="GeneID" id="30206232"/>
<feature type="transmembrane region" description="Helical" evidence="7">
    <location>
        <begin position="307"/>
        <end position="328"/>
    </location>
</feature>
<sequence length="509" mass="57599">MGFWTPMRKRQRSALEEAEANYVKSDAEKRLVWKLDLFLMTFGFISQVIKFLDQTAISTAYVSGMKEDLGLLGNELNFFTTYFNIGYAIFLIPSQYFITWFRPSLYLPTLELAWGVITCLMATVKDAKGIYALRAFLGAFESSAYPGMTILLTTWYTPMELARRMCIYQAAQPCGSMLSSAFQNAVYGTLNGKAGLAGWKWLFVVDGLITIVWAIAGIFFLPDYPNKRNPRAFWYNNTDAELALERNRRWKKAPSKAAGFAALRRTFLSPVLYIFAAIYISMNMSTAGGNYFNLWVKSLDVYSVQKINAITLSAYAVNAVTLITWGFIADWFPSLPFLLILEVSLQLIPNIIMSIWNVPQGAKWFSYYFLYIPSSYSPVSFAWIAKMMTHDAESRSLLYGATIALNYAIQSWSGVLIWPAKQAPHYSHAWQTSCGLIPFCIAMIFLLVWVDKRYIKPKRDAYTLAVEEAPETVIDETMAEPTGIDEKDLRVNPGAKHPTVVPKVTYLAA</sequence>
<organism evidence="9">
    <name type="scientific">Kwoniella bestiolae CBS 10118</name>
    <dbReference type="NCBI Taxonomy" id="1296100"/>
    <lineage>
        <taxon>Eukaryota</taxon>
        <taxon>Fungi</taxon>
        <taxon>Dikarya</taxon>
        <taxon>Basidiomycota</taxon>
        <taxon>Agaricomycotina</taxon>
        <taxon>Tremellomycetes</taxon>
        <taxon>Tremellales</taxon>
        <taxon>Cryptococcaceae</taxon>
        <taxon>Kwoniella</taxon>
    </lineage>
</organism>
<feature type="transmembrane region" description="Helical" evidence="7">
    <location>
        <begin position="397"/>
        <end position="418"/>
    </location>
</feature>
<dbReference type="PROSITE" id="PS50850">
    <property type="entry name" value="MFS"/>
    <property type="match status" value="1"/>
</dbReference>